<sequence>MLMGTLGKFQKESVFLQEKHAKRAEIEARLAEDLRREKEQLEERMAQVLHEKQRRAERLRRESLREFERMSLETYYRNEIAAAHALKTATLPVLFYQPWKLSPKEEEKAKIRVEELERRYQHALKKLDEALQREEVQVLSSLETERASQKKERVKTVDQEAAAAAAASSAAAAAGSTESSRKHAAAVDQDNGSFLTDPPSESIHDPKVSDHTEDMVEY</sequence>
<dbReference type="EMBL" id="JABTEG010000002">
    <property type="protein sequence ID" value="KAG4305907.1"/>
    <property type="molecule type" value="Genomic_DNA"/>
</dbReference>
<comment type="caution">
    <text evidence="1">The sequence shown here is derived from an EMBL/GenBank/DDBJ whole genome shotgun (WGS) entry which is preliminary data.</text>
</comment>
<name>A0ACB7CGU9_9ASCO</name>
<reference evidence="1 2" key="1">
    <citation type="journal article" date="2021" name="Commun. Biol.">
        <title>Genomic insights into the host specific adaptation of the Pneumocystis genus.</title>
        <authorList>
            <person name="Cisse O.H."/>
            <person name="Ma L."/>
            <person name="Dekker J.P."/>
            <person name="Khil P.P."/>
            <person name="Youn J.-H."/>
            <person name="Brenchley J.M."/>
            <person name="Blair R."/>
            <person name="Pahar B."/>
            <person name="Chabe M."/>
            <person name="Van Rompay K.K.A."/>
            <person name="Keesler R."/>
            <person name="Sukura A."/>
            <person name="Hirsch V."/>
            <person name="Kutty G."/>
            <person name="Liu Y."/>
            <person name="Peng L."/>
            <person name="Chen J."/>
            <person name="Song J."/>
            <person name="Weissenbacher-Lang C."/>
            <person name="Xu J."/>
            <person name="Upham N.S."/>
            <person name="Stajich J.E."/>
            <person name="Cuomo C.A."/>
            <person name="Cushion M.T."/>
            <person name="Kovacs J.A."/>
        </authorList>
    </citation>
    <scope>NUCLEOTIDE SEQUENCE [LARGE SCALE GENOMIC DNA]</scope>
    <source>
        <strain evidence="1 2">RABM</strain>
    </source>
</reference>
<evidence type="ECO:0000313" key="1">
    <source>
        <dbReference type="EMBL" id="KAG4305907.1"/>
    </source>
</evidence>
<protein>
    <submittedName>
        <fullName evidence="1">Uncharacterized protein</fullName>
    </submittedName>
</protein>
<accession>A0ACB7CGU9</accession>
<gene>
    <name evidence="1" type="ORF">PORY_000817</name>
</gene>
<keyword evidence="2" id="KW-1185">Reference proteome</keyword>
<proteinExistence type="predicted"/>
<evidence type="ECO:0000313" key="2">
    <source>
        <dbReference type="Proteomes" id="UP000768646"/>
    </source>
</evidence>
<organism evidence="1 2">
    <name type="scientific">Pneumocystis oryctolagi</name>
    <dbReference type="NCBI Taxonomy" id="42067"/>
    <lineage>
        <taxon>Eukaryota</taxon>
        <taxon>Fungi</taxon>
        <taxon>Dikarya</taxon>
        <taxon>Ascomycota</taxon>
        <taxon>Taphrinomycotina</taxon>
        <taxon>Pneumocystomycetes</taxon>
        <taxon>Pneumocystaceae</taxon>
        <taxon>Pneumocystis</taxon>
    </lineage>
</organism>
<dbReference type="Proteomes" id="UP000768646">
    <property type="component" value="Unassembled WGS sequence"/>
</dbReference>